<dbReference type="InterPro" id="IPR050078">
    <property type="entry name" value="Ribosomal_L11_MeTrfase_PrmA"/>
</dbReference>
<dbReference type="Pfam" id="PF06325">
    <property type="entry name" value="PrmA"/>
    <property type="match status" value="1"/>
</dbReference>
<dbReference type="GO" id="GO:0008276">
    <property type="term" value="F:protein methyltransferase activity"/>
    <property type="evidence" value="ECO:0007669"/>
    <property type="project" value="TreeGrafter"/>
</dbReference>
<keyword evidence="1 3" id="KW-0489">Methyltransferase</keyword>
<evidence type="ECO:0000256" key="2">
    <source>
        <dbReference type="ARBA" id="ARBA00022679"/>
    </source>
</evidence>
<proteinExistence type="predicted"/>
<name>A0A3B0SA48_9ZZZZ</name>
<keyword evidence="3" id="KW-0687">Ribonucleoprotein</keyword>
<keyword evidence="2 3" id="KW-0808">Transferase</keyword>
<dbReference type="Gene3D" id="3.40.50.150">
    <property type="entry name" value="Vaccinia Virus protein VP39"/>
    <property type="match status" value="1"/>
</dbReference>
<dbReference type="PANTHER" id="PTHR43648">
    <property type="entry name" value="ELECTRON TRANSFER FLAVOPROTEIN BETA SUBUNIT LYSINE METHYLTRANSFERASE"/>
    <property type="match status" value="1"/>
</dbReference>
<keyword evidence="3" id="KW-0689">Ribosomal protein</keyword>
<reference evidence="3" key="1">
    <citation type="submission" date="2018-06" db="EMBL/GenBank/DDBJ databases">
        <authorList>
            <person name="Zhirakovskaya E."/>
        </authorList>
    </citation>
    <scope>NUCLEOTIDE SEQUENCE</scope>
</reference>
<gene>
    <name evidence="3" type="ORF">MNBD_ALPHA05-907</name>
</gene>
<dbReference type="PANTHER" id="PTHR43648:SF1">
    <property type="entry name" value="ELECTRON TRANSFER FLAVOPROTEIN BETA SUBUNIT LYSINE METHYLTRANSFERASE"/>
    <property type="match status" value="1"/>
</dbReference>
<evidence type="ECO:0000313" key="3">
    <source>
        <dbReference type="EMBL" id="VAW03135.1"/>
    </source>
</evidence>
<dbReference type="GO" id="GO:0032259">
    <property type="term" value="P:methylation"/>
    <property type="evidence" value="ECO:0007669"/>
    <property type="project" value="UniProtKB-KW"/>
</dbReference>
<sequence>MPSYKISWTAPKSDLDDAYAALSELLDPPADAVSLVKQDTIAEDDASAWSLEVYFQARPDIDAINEFVADHGGLGGGQLEELPDIDWVAHSLEGLGVVRCGRFVLYGVHDTDKLTREADEIAIRIDANQAFGTGHHPTTAGCLTLLDRFAGWAPKSVLDLGCGSAVLAIAAAKLWSRDILASDIDETSVAIARENVAL</sequence>
<feature type="non-terminal residue" evidence="3">
    <location>
        <position position="198"/>
    </location>
</feature>
<organism evidence="3">
    <name type="scientific">hydrothermal vent metagenome</name>
    <dbReference type="NCBI Taxonomy" id="652676"/>
    <lineage>
        <taxon>unclassified sequences</taxon>
        <taxon>metagenomes</taxon>
        <taxon>ecological metagenomes</taxon>
    </lineage>
</organism>
<dbReference type="EMBL" id="UOEH01000385">
    <property type="protein sequence ID" value="VAW03135.1"/>
    <property type="molecule type" value="Genomic_DNA"/>
</dbReference>
<evidence type="ECO:0000256" key="1">
    <source>
        <dbReference type="ARBA" id="ARBA00022603"/>
    </source>
</evidence>
<dbReference type="AlphaFoldDB" id="A0A3B0SA48"/>
<dbReference type="GO" id="GO:0005840">
    <property type="term" value="C:ribosome"/>
    <property type="evidence" value="ECO:0007669"/>
    <property type="project" value="UniProtKB-KW"/>
</dbReference>
<dbReference type="InterPro" id="IPR029063">
    <property type="entry name" value="SAM-dependent_MTases_sf"/>
</dbReference>
<protein>
    <submittedName>
        <fullName evidence="3">Ribosomal protein L11 methyltransferase</fullName>
    </submittedName>
</protein>
<accession>A0A3B0SA48</accession>
<dbReference type="SUPFAM" id="SSF53335">
    <property type="entry name" value="S-adenosyl-L-methionine-dependent methyltransferases"/>
    <property type="match status" value="1"/>
</dbReference>